<sequence>MEFEGGMVVIPVGFDKLTTAFADQVFPYLSKPMQSVIESDRASVDIAMEIDDFLQFSLLDGVEIPTDLLDVTEVTIRAGWDPELTERSLGWIAKHRARVGT</sequence>
<evidence type="ECO:0000313" key="1">
    <source>
        <dbReference type="EMBL" id="MDP9832073.1"/>
    </source>
</evidence>
<gene>
    <name evidence="1" type="ORF">J2S45_000752</name>
</gene>
<evidence type="ECO:0000313" key="2">
    <source>
        <dbReference type="Proteomes" id="UP001230145"/>
    </source>
</evidence>
<protein>
    <submittedName>
        <fullName evidence="1">Uncharacterized protein</fullName>
    </submittedName>
</protein>
<reference evidence="1 2" key="1">
    <citation type="submission" date="2023-07" db="EMBL/GenBank/DDBJ databases">
        <title>Sequencing the genomes of 1000 actinobacteria strains.</title>
        <authorList>
            <person name="Klenk H.-P."/>
        </authorList>
    </citation>
    <scope>NUCLEOTIDE SEQUENCE [LARGE SCALE GENOMIC DNA]</scope>
    <source>
        <strain evidence="1 2">DSM 19515</strain>
    </source>
</reference>
<accession>A0ABT9PH88</accession>
<organism evidence="1 2">
    <name type="scientific">Trueperella abortisuis</name>
    <dbReference type="NCBI Taxonomy" id="445930"/>
    <lineage>
        <taxon>Bacteria</taxon>
        <taxon>Bacillati</taxon>
        <taxon>Actinomycetota</taxon>
        <taxon>Actinomycetes</taxon>
        <taxon>Actinomycetales</taxon>
        <taxon>Actinomycetaceae</taxon>
        <taxon>Trueperella</taxon>
    </lineage>
</organism>
<dbReference type="EMBL" id="JAUSQL010000001">
    <property type="protein sequence ID" value="MDP9832073.1"/>
    <property type="molecule type" value="Genomic_DNA"/>
</dbReference>
<name>A0ABT9PH88_9ACTO</name>
<keyword evidence="2" id="KW-1185">Reference proteome</keyword>
<dbReference type="Proteomes" id="UP001230145">
    <property type="component" value="Unassembled WGS sequence"/>
</dbReference>
<comment type="caution">
    <text evidence="1">The sequence shown here is derived from an EMBL/GenBank/DDBJ whole genome shotgun (WGS) entry which is preliminary data.</text>
</comment>
<proteinExistence type="predicted"/>